<dbReference type="Proteomes" id="UP000000927">
    <property type="component" value="Chromosome"/>
</dbReference>
<dbReference type="STRING" id="264731.PRU_2008"/>
<keyword evidence="3" id="KW-1185">Reference proteome</keyword>
<name>D5EUH9_XYLR2</name>
<feature type="transmembrane region" description="Helical" evidence="1">
    <location>
        <begin position="82"/>
        <end position="102"/>
    </location>
</feature>
<keyword evidence="1" id="KW-0812">Transmembrane</keyword>
<evidence type="ECO:0000313" key="3">
    <source>
        <dbReference type="Proteomes" id="UP000000927"/>
    </source>
</evidence>
<dbReference type="EMBL" id="CP002006">
    <property type="protein sequence ID" value="ADE82250.1"/>
    <property type="molecule type" value="Genomic_DNA"/>
</dbReference>
<gene>
    <name evidence="2" type="ordered locus">PRU_2008</name>
</gene>
<keyword evidence="1" id="KW-0472">Membrane</keyword>
<evidence type="ECO:0000256" key="1">
    <source>
        <dbReference type="SAM" id="Phobius"/>
    </source>
</evidence>
<dbReference type="AlphaFoldDB" id="D5EUH9"/>
<keyword evidence="1" id="KW-1133">Transmembrane helix</keyword>
<sequence>MLPDEQAYLRRRLVWNARLAKCFWMPSLRSEIDSMQPCKLISATIRVGVLQCLGITKRIKKRMYLCTINNNNQKKDMNMKKLLLMFVLTMGLIVNASAQGWYSDSDVSSSHKASLTIMNRSSYSLTVKIMRTGERGLYQILSIAPQSSGYVTFSKSDTYFTKTKATKGFETLYKKSSPFSVQCDAAGYSQGTLEFFVSSGRGGMGQGISKAEFEKNK</sequence>
<protein>
    <submittedName>
        <fullName evidence="2">Uncharacterized protein</fullName>
    </submittedName>
</protein>
<accession>D5EUH9</accession>
<dbReference type="KEGG" id="pru:PRU_2008"/>
<dbReference type="HOGENOM" id="CLU_1271345_0_0_10"/>
<evidence type="ECO:0000313" key="2">
    <source>
        <dbReference type="EMBL" id="ADE82250.1"/>
    </source>
</evidence>
<proteinExistence type="predicted"/>
<organism evidence="2 3">
    <name type="scientific">Xylanibacter ruminicola (strain ATCC 19189 / DSM 19721 / CIP 105475 / JCM 8958 / 23)</name>
    <name type="common">Prevotella ruminicola</name>
    <dbReference type="NCBI Taxonomy" id="264731"/>
    <lineage>
        <taxon>Bacteria</taxon>
        <taxon>Pseudomonadati</taxon>
        <taxon>Bacteroidota</taxon>
        <taxon>Bacteroidia</taxon>
        <taxon>Bacteroidales</taxon>
        <taxon>Prevotellaceae</taxon>
        <taxon>Xylanibacter</taxon>
    </lineage>
</organism>
<reference evidence="2 3" key="1">
    <citation type="journal article" date="2010" name="Microb. Ecol.">
        <title>Comparative genome analysis of Prevotella ruminicola and Prevotella bryantii: insights into their environmental niche.</title>
        <authorList>
            <consortium name="North American Consortium for Rumen Bacteria"/>
            <person name="Purushe J."/>
            <person name="Fouts D.E."/>
            <person name="Morrison M."/>
            <person name="White B.A."/>
            <person name="Mackie R.I."/>
            <person name="Coutinho P.M."/>
            <person name="Henrissat B."/>
            <person name="Nelson K.E."/>
        </authorList>
    </citation>
    <scope>NUCLEOTIDE SEQUENCE [LARGE SCALE GENOMIC DNA]</scope>
    <source>
        <strain evidence="3">ATCC 19189 / JCM 8958 / 23</strain>
    </source>
</reference>